<comment type="similarity">
    <text evidence="6">Belongs to the ribose 1,5-bisphosphokinase family.</text>
</comment>
<proteinExistence type="inferred from homology"/>
<dbReference type="InterPro" id="IPR012699">
    <property type="entry name" value="PhnN"/>
</dbReference>
<gene>
    <name evidence="6" type="primary">phnN</name>
    <name evidence="8" type="ORF">BDK63_001692</name>
</gene>
<protein>
    <recommendedName>
        <fullName evidence="6">Ribose 1,5-bisphosphate phosphokinase PhnN</fullName>
        <ecNumber evidence="6">2.7.4.23</ecNumber>
    </recommendedName>
    <alternativeName>
        <fullName evidence="6">Ribose 1,5-bisphosphokinase</fullName>
    </alternativeName>
</protein>
<sequence>MGRENGSEARLIYVMGASGSGKDTLMSYARQRLADTGAACFAHRYITREAGAGGENHVALSEVEFAARLARGMFAMHWESHGLRYAIGIEIDAWLAGDISVVVNGSRGYLEQARARYPRLVPVSIEVSTETLRERLLARGRETPVAIEQRLARHAALRTEGLAGHRIDNDGTIEDAGEALVRLIREGHREVLPCA</sequence>
<dbReference type="GO" id="GO:0006015">
    <property type="term" value="P:5-phosphoribose 1-diphosphate biosynthetic process"/>
    <property type="evidence" value="ECO:0007669"/>
    <property type="project" value="UniProtKB-UniRule"/>
</dbReference>
<dbReference type="UniPathway" id="UPA00087">
    <property type="reaction ID" value="UER00175"/>
</dbReference>
<evidence type="ECO:0000259" key="7">
    <source>
        <dbReference type="SMART" id="SM00072"/>
    </source>
</evidence>
<comment type="catalytic activity">
    <reaction evidence="1 6">
        <text>alpha-D-ribose 1,5-bisphosphate + ATP = 5-phospho-alpha-D-ribose 1-diphosphate + ADP</text>
        <dbReference type="Rhea" id="RHEA:20109"/>
        <dbReference type="ChEBI" id="CHEBI:30616"/>
        <dbReference type="ChEBI" id="CHEBI:58017"/>
        <dbReference type="ChEBI" id="CHEBI:68688"/>
        <dbReference type="ChEBI" id="CHEBI:456216"/>
        <dbReference type="EC" id="2.7.4.23"/>
    </reaction>
</comment>
<keyword evidence="5 6" id="KW-0067">ATP-binding</keyword>
<dbReference type="Proteomes" id="UP000553442">
    <property type="component" value="Unassembled WGS sequence"/>
</dbReference>
<comment type="caution">
    <text evidence="8">The sequence shown here is derived from an EMBL/GenBank/DDBJ whole genome shotgun (WGS) entry which is preliminary data.</text>
</comment>
<dbReference type="GO" id="GO:0033863">
    <property type="term" value="F:ribose 1,5-bisphosphate phosphokinase activity"/>
    <property type="evidence" value="ECO:0007669"/>
    <property type="project" value="UniProtKB-UniRule"/>
</dbReference>
<reference evidence="8 9" key="1">
    <citation type="submission" date="2020-08" db="EMBL/GenBank/DDBJ databases">
        <title>Genomic Encyclopedia of Archaeal and Bacterial Type Strains, Phase II (KMG-II): from individual species to whole genera.</title>
        <authorList>
            <person name="Goeker M."/>
        </authorList>
    </citation>
    <scope>NUCLEOTIDE SEQUENCE [LARGE SCALE GENOMIC DNA]</scope>
    <source>
        <strain evidence="8 9">5AG</strain>
    </source>
</reference>
<evidence type="ECO:0000313" key="8">
    <source>
        <dbReference type="EMBL" id="MBB3330820.1"/>
    </source>
</evidence>
<evidence type="ECO:0000256" key="1">
    <source>
        <dbReference type="ARBA" id="ARBA00000373"/>
    </source>
</evidence>
<evidence type="ECO:0000256" key="6">
    <source>
        <dbReference type="HAMAP-Rule" id="MF_00836"/>
    </source>
</evidence>
<dbReference type="NCBIfam" id="NF007485">
    <property type="entry name" value="PRK10078.1"/>
    <property type="match status" value="1"/>
</dbReference>
<name>A0A7W5K2X3_9GAMM</name>
<organism evidence="8 9">
    <name type="scientific">Halomonas campaniensis</name>
    <dbReference type="NCBI Taxonomy" id="213554"/>
    <lineage>
        <taxon>Bacteria</taxon>
        <taxon>Pseudomonadati</taxon>
        <taxon>Pseudomonadota</taxon>
        <taxon>Gammaproteobacteria</taxon>
        <taxon>Oceanospirillales</taxon>
        <taxon>Halomonadaceae</taxon>
        <taxon>Halomonas</taxon>
    </lineage>
</organism>
<evidence type="ECO:0000256" key="3">
    <source>
        <dbReference type="ARBA" id="ARBA00022679"/>
    </source>
</evidence>
<evidence type="ECO:0000256" key="4">
    <source>
        <dbReference type="ARBA" id="ARBA00022741"/>
    </source>
</evidence>
<dbReference type="EC" id="2.7.4.23" evidence="6"/>
<keyword evidence="8" id="KW-0418">Kinase</keyword>
<dbReference type="EMBL" id="JACHZF010000010">
    <property type="protein sequence ID" value="MBB3330820.1"/>
    <property type="molecule type" value="Genomic_DNA"/>
</dbReference>
<evidence type="ECO:0000256" key="2">
    <source>
        <dbReference type="ARBA" id="ARBA00005069"/>
    </source>
</evidence>
<comment type="pathway">
    <text evidence="2 6">Metabolic intermediate biosynthesis; 5-phospho-alpha-D-ribose 1-diphosphate biosynthesis; 5-phospho-alpha-D-ribose 1-diphosphate from D-ribose 5-phosphate (route II): step 3/3.</text>
</comment>
<dbReference type="GO" id="GO:0005524">
    <property type="term" value="F:ATP binding"/>
    <property type="evidence" value="ECO:0007669"/>
    <property type="project" value="UniProtKB-KW"/>
</dbReference>
<dbReference type="SUPFAM" id="SSF52540">
    <property type="entry name" value="P-loop containing nucleoside triphosphate hydrolases"/>
    <property type="match status" value="1"/>
</dbReference>
<comment type="function">
    <text evidence="6">Catalyzes the phosphorylation of ribose 1,5-bisphosphate to 5-phospho-D-ribosyl alpha-1-diphosphate (PRPP).</text>
</comment>
<dbReference type="AlphaFoldDB" id="A0A7W5K2X3"/>
<dbReference type="NCBIfam" id="TIGR02322">
    <property type="entry name" value="phosphon_PhnN"/>
    <property type="match status" value="1"/>
</dbReference>
<comment type="caution">
    <text evidence="6">Lacks conserved residue(s) required for the propagation of feature annotation.</text>
</comment>
<evidence type="ECO:0000256" key="5">
    <source>
        <dbReference type="ARBA" id="ARBA00022840"/>
    </source>
</evidence>
<feature type="domain" description="Guanylate kinase/L-type calcium channel beta subunit" evidence="7">
    <location>
        <begin position="8"/>
        <end position="188"/>
    </location>
</feature>
<keyword evidence="3 6" id="KW-0808">Transferase</keyword>
<keyword evidence="9" id="KW-1185">Reference proteome</keyword>
<dbReference type="GO" id="GO:0019634">
    <property type="term" value="P:organic phosphonate metabolic process"/>
    <property type="evidence" value="ECO:0007669"/>
    <property type="project" value="UniProtKB-UniRule"/>
</dbReference>
<keyword evidence="4 6" id="KW-0547">Nucleotide-binding</keyword>
<accession>A0A7W5K2X3</accession>
<dbReference type="SMART" id="SM00072">
    <property type="entry name" value="GuKc"/>
    <property type="match status" value="1"/>
</dbReference>
<dbReference type="HAMAP" id="MF_00836">
    <property type="entry name" value="PhnN"/>
    <property type="match status" value="1"/>
</dbReference>
<dbReference type="InterPro" id="IPR008145">
    <property type="entry name" value="GK/Ca_channel_bsu"/>
</dbReference>
<dbReference type="InterPro" id="IPR027417">
    <property type="entry name" value="P-loop_NTPase"/>
</dbReference>
<evidence type="ECO:0000313" key="9">
    <source>
        <dbReference type="Proteomes" id="UP000553442"/>
    </source>
</evidence>
<dbReference type="RefSeq" id="WP_183330929.1">
    <property type="nucleotide sequence ID" value="NZ_JACHZF010000010.1"/>
</dbReference>
<dbReference type="Gene3D" id="3.40.50.300">
    <property type="entry name" value="P-loop containing nucleotide triphosphate hydrolases"/>
    <property type="match status" value="1"/>
</dbReference>